<dbReference type="Proteomes" id="UP000481037">
    <property type="component" value="Unassembled WGS sequence"/>
</dbReference>
<proteinExistence type="predicted"/>
<keyword evidence="4" id="KW-1185">Reference proteome</keyword>
<dbReference type="RefSeq" id="WP_154368620.1">
    <property type="nucleotide sequence ID" value="NZ_WKJM01000024.1"/>
</dbReference>
<gene>
    <name evidence="3" type="ORF">GJ697_23660</name>
</gene>
<feature type="signal peptide" evidence="2">
    <location>
        <begin position="1"/>
        <end position="18"/>
    </location>
</feature>
<evidence type="ECO:0000313" key="4">
    <source>
        <dbReference type="Proteomes" id="UP000481037"/>
    </source>
</evidence>
<keyword evidence="2" id="KW-0732">Signal</keyword>
<name>A0A6L5QPL8_9BURK</name>
<sequence length="304" mass="33669">MKKSLCMVAWLSAMAAHAAQIDDACRIDAAPGVALAHVQVQSVAAAAGDLPYYEARSDVTGSSVRIYHAPDLANAAASKIACFMGLLDLLPKQKMTWSPMVLTHDENYIPPKRDGELRWVNVFKSDRWDEKTMYFLLSVMPHEETHLTQSDKLPRWFSEGHAEWAGVEVTGQVRPDLAQVVRARHAEEYRKLGAAHLGAWGGIRVKPEAIERQLSAEDRERRKKDPAYTPPGPFSFGPDDFAEDNGDEAGRYGAALALFSGLEQRHGRVKVQAWVSAVADSRDARQIVPLAQQVFGEDITPLLR</sequence>
<feature type="chain" id="PRO_5026981675" evidence="2">
    <location>
        <begin position="19"/>
        <end position="304"/>
    </location>
</feature>
<evidence type="ECO:0000313" key="3">
    <source>
        <dbReference type="EMBL" id="MRX10831.1"/>
    </source>
</evidence>
<dbReference type="EMBL" id="WKJM01000024">
    <property type="protein sequence ID" value="MRX10831.1"/>
    <property type="molecule type" value="Genomic_DNA"/>
</dbReference>
<organism evidence="3 4">
    <name type="scientific">Duganella alba</name>
    <dbReference type="NCBI Taxonomy" id="2666081"/>
    <lineage>
        <taxon>Bacteria</taxon>
        <taxon>Pseudomonadati</taxon>
        <taxon>Pseudomonadota</taxon>
        <taxon>Betaproteobacteria</taxon>
        <taxon>Burkholderiales</taxon>
        <taxon>Oxalobacteraceae</taxon>
        <taxon>Telluria group</taxon>
        <taxon>Duganella</taxon>
    </lineage>
</organism>
<dbReference type="AlphaFoldDB" id="A0A6L5QPL8"/>
<feature type="compositionally biased region" description="Basic and acidic residues" evidence="1">
    <location>
        <begin position="214"/>
        <end position="226"/>
    </location>
</feature>
<reference evidence="3 4" key="1">
    <citation type="submission" date="2019-11" db="EMBL/GenBank/DDBJ databases">
        <title>Novel species isolated from a subtropical stream in China.</title>
        <authorList>
            <person name="Lu H."/>
        </authorList>
    </citation>
    <scope>NUCLEOTIDE SEQUENCE [LARGE SCALE GENOMIC DNA]</scope>
    <source>
        <strain evidence="3 4">FT25W</strain>
    </source>
</reference>
<evidence type="ECO:0000256" key="1">
    <source>
        <dbReference type="SAM" id="MobiDB-lite"/>
    </source>
</evidence>
<accession>A0A6L5QPL8</accession>
<evidence type="ECO:0000256" key="2">
    <source>
        <dbReference type="SAM" id="SignalP"/>
    </source>
</evidence>
<feature type="region of interest" description="Disordered" evidence="1">
    <location>
        <begin position="214"/>
        <end position="247"/>
    </location>
</feature>
<protein>
    <submittedName>
        <fullName evidence="3">Uncharacterized protein</fullName>
    </submittedName>
</protein>
<comment type="caution">
    <text evidence="3">The sequence shown here is derived from an EMBL/GenBank/DDBJ whole genome shotgun (WGS) entry which is preliminary data.</text>
</comment>